<accession>A0ABP0EII1</accession>
<dbReference type="PANTHER" id="PTHR12718">
    <property type="entry name" value="CELL CYCLE CONTROL PROTEIN CWF15"/>
    <property type="match status" value="1"/>
</dbReference>
<sequence length="226" mass="25727">MTTNHRPTLEAKRGKSQGIRDSIAHSRALPQQTKLKYRSDIDPDVAKRAVEELKEDLIRNNKRSIDVDGNSSKRRKDLEGSESAGDENSKINVEDLNIAKKESEDGNESQDEEDVSQSEDESEYSSDESDDETEQLLQELNKIKEEREAAKKLKESQERTSRAINSNPLLKVGNEPKAEVNIKKGWRNATAFRNQQPSSEQSKEESYTSSTLKSDTHKKFLSKYIR</sequence>
<dbReference type="EMBL" id="OZ004258">
    <property type="protein sequence ID" value="CAK7912285.1"/>
    <property type="molecule type" value="Genomic_DNA"/>
</dbReference>
<gene>
    <name evidence="7" type="primary">CWC15</name>
    <name evidence="7" type="ORF">CAAN4_F06282</name>
</gene>
<evidence type="ECO:0000256" key="6">
    <source>
        <dbReference type="SAM" id="MobiDB-lite"/>
    </source>
</evidence>
<evidence type="ECO:0000256" key="5">
    <source>
        <dbReference type="ARBA" id="ARBA00023187"/>
    </source>
</evidence>
<keyword evidence="5" id="KW-0508">mRNA splicing</keyword>
<feature type="region of interest" description="Disordered" evidence="6">
    <location>
        <begin position="1"/>
        <end position="226"/>
    </location>
</feature>
<dbReference type="Proteomes" id="UP001497600">
    <property type="component" value="Chromosome F"/>
</dbReference>
<feature type="compositionally biased region" description="Basic and acidic residues" evidence="6">
    <location>
        <begin position="87"/>
        <end position="104"/>
    </location>
</feature>
<feature type="compositionally biased region" description="Basic and acidic residues" evidence="6">
    <location>
        <begin position="37"/>
        <end position="66"/>
    </location>
</feature>
<evidence type="ECO:0000313" key="8">
    <source>
        <dbReference type="Proteomes" id="UP001497600"/>
    </source>
</evidence>
<feature type="compositionally biased region" description="Acidic residues" evidence="6">
    <location>
        <begin position="105"/>
        <end position="134"/>
    </location>
</feature>
<feature type="compositionally biased region" description="Basic and acidic residues" evidence="6">
    <location>
        <begin position="141"/>
        <end position="161"/>
    </location>
</feature>
<proteinExistence type="inferred from homology"/>
<protein>
    <recommendedName>
        <fullName evidence="3">Pre-mRNA-splicing factor CWC15</fullName>
    </recommendedName>
</protein>
<comment type="function">
    <text evidence="1">Involved in pre-mRNA splicing.</text>
</comment>
<dbReference type="PANTHER" id="PTHR12718:SF2">
    <property type="entry name" value="SPLICEOSOME-ASSOCIATED PROTEIN CWC15 HOMOLOG"/>
    <property type="match status" value="1"/>
</dbReference>
<comment type="similarity">
    <text evidence="2">Belongs to the CWC15 family.</text>
</comment>
<dbReference type="InterPro" id="IPR006973">
    <property type="entry name" value="Cwf_Cwc_15"/>
</dbReference>
<evidence type="ECO:0000256" key="4">
    <source>
        <dbReference type="ARBA" id="ARBA00022664"/>
    </source>
</evidence>
<keyword evidence="4" id="KW-0507">mRNA processing</keyword>
<dbReference type="Pfam" id="PF04889">
    <property type="entry name" value="Cwf_Cwc_15"/>
    <property type="match status" value="1"/>
</dbReference>
<name>A0ABP0EII1_9ASCO</name>
<evidence type="ECO:0000256" key="2">
    <source>
        <dbReference type="ARBA" id="ARBA00006644"/>
    </source>
</evidence>
<evidence type="ECO:0000256" key="3">
    <source>
        <dbReference type="ARBA" id="ARBA00020693"/>
    </source>
</evidence>
<evidence type="ECO:0000256" key="1">
    <source>
        <dbReference type="ARBA" id="ARBA00003777"/>
    </source>
</evidence>
<reference evidence="7 8" key="1">
    <citation type="submission" date="2024-01" db="EMBL/GenBank/DDBJ databases">
        <authorList>
            <consortium name="Genoscope - CEA"/>
            <person name="William W."/>
        </authorList>
    </citation>
    <scope>NUCLEOTIDE SEQUENCE [LARGE SCALE GENOMIC DNA]</scope>
    <source>
        <strain evidence="7 8">29B2s-10</strain>
    </source>
</reference>
<keyword evidence="8" id="KW-1185">Reference proteome</keyword>
<evidence type="ECO:0000313" key="7">
    <source>
        <dbReference type="EMBL" id="CAK7912285.1"/>
    </source>
</evidence>
<organism evidence="7 8">
    <name type="scientific">[Candida] anglica</name>
    <dbReference type="NCBI Taxonomy" id="148631"/>
    <lineage>
        <taxon>Eukaryota</taxon>
        <taxon>Fungi</taxon>
        <taxon>Dikarya</taxon>
        <taxon>Ascomycota</taxon>
        <taxon>Saccharomycotina</taxon>
        <taxon>Pichiomycetes</taxon>
        <taxon>Debaryomycetaceae</taxon>
        <taxon>Kurtzmaniella</taxon>
    </lineage>
</organism>